<evidence type="ECO:0000313" key="2">
    <source>
        <dbReference type="Proteomes" id="UP000078397"/>
    </source>
</evidence>
<dbReference type="KEGG" id="pchm:VFPPC_17720"/>
<dbReference type="Proteomes" id="UP000078397">
    <property type="component" value="Unassembled WGS sequence"/>
</dbReference>
<protein>
    <submittedName>
        <fullName evidence="1">Uncharacterized protein</fullName>
    </submittedName>
</protein>
<gene>
    <name evidence="1" type="ORF">VFPPC_17720</name>
</gene>
<comment type="caution">
    <text evidence="1">The sequence shown here is derived from an EMBL/GenBank/DDBJ whole genome shotgun (WGS) entry which is preliminary data.</text>
</comment>
<dbReference type="AlphaFoldDB" id="A0A219AS41"/>
<dbReference type="GeneID" id="33936648"/>
<evidence type="ECO:0000313" key="1">
    <source>
        <dbReference type="EMBL" id="OWT43104.1"/>
    </source>
</evidence>
<sequence length="114" mass="13112">MRLRAPLSELQDMVRSYASSEAPRAKTVAHSITLEIADFERWLPSQRQSSPSAKIESFLYRRPIRHCLASRKAAFCSPRVAETEDIARTLKLRSTTLQGNHQSVWLLELQFPSW</sequence>
<reference evidence="1 2" key="1">
    <citation type="journal article" date="2016" name="PLoS Pathog.">
        <title>Biosynthesis of antibiotic leucinostatins in bio-control fungus Purpureocillium lilacinum and their inhibition on phytophthora revealed by genome mining.</title>
        <authorList>
            <person name="Wang G."/>
            <person name="Liu Z."/>
            <person name="Lin R."/>
            <person name="Li E."/>
            <person name="Mao Z."/>
            <person name="Ling J."/>
            <person name="Yang Y."/>
            <person name="Yin W.B."/>
            <person name="Xie B."/>
        </authorList>
    </citation>
    <scope>NUCLEOTIDE SEQUENCE [LARGE SCALE GENOMIC DNA]</scope>
    <source>
        <strain evidence="1">170</strain>
    </source>
</reference>
<dbReference type="RefSeq" id="XP_022285553.1">
    <property type="nucleotide sequence ID" value="XM_022429409.1"/>
</dbReference>
<name>A0A219AS41_METCM</name>
<organism evidence="1 2">
    <name type="scientific">Pochonia chlamydosporia 170</name>
    <dbReference type="NCBI Taxonomy" id="1380566"/>
    <lineage>
        <taxon>Eukaryota</taxon>
        <taxon>Fungi</taxon>
        <taxon>Dikarya</taxon>
        <taxon>Ascomycota</taxon>
        <taxon>Pezizomycotina</taxon>
        <taxon>Sordariomycetes</taxon>
        <taxon>Hypocreomycetidae</taxon>
        <taxon>Hypocreales</taxon>
        <taxon>Clavicipitaceae</taxon>
        <taxon>Pochonia</taxon>
    </lineage>
</organism>
<dbReference type="EMBL" id="LSBJ02000003">
    <property type="protein sequence ID" value="OWT43104.1"/>
    <property type="molecule type" value="Genomic_DNA"/>
</dbReference>
<accession>A0A219AS41</accession>
<proteinExistence type="predicted"/>
<keyword evidence="2" id="KW-1185">Reference proteome</keyword>